<dbReference type="Proteomes" id="UP000234748">
    <property type="component" value="Unassembled WGS sequence"/>
</dbReference>
<proteinExistence type="predicted"/>
<protein>
    <submittedName>
        <fullName evidence="1">ArpU family transcriptional regulator</fullName>
    </submittedName>
</protein>
<keyword evidence="2" id="KW-1185">Reference proteome</keyword>
<dbReference type="OrthoDB" id="2475064at2"/>
<dbReference type="RefSeq" id="WP_101640775.1">
    <property type="nucleotide sequence ID" value="NZ_PGUY01000017.1"/>
</dbReference>
<sequence>MKENQPQFTEKEIHKLVIAELRKYKVLKIQLANLKERNRAGMSDLFPIIRERDEKNYLKVNQIERAIEESLDTLERELIEKKYLSTQDPTDLEVYLEMGIKKAKYYAKKKEALNSIATALGMI</sequence>
<dbReference type="EMBL" id="PGUY01000017">
    <property type="protein sequence ID" value="PLT30709.1"/>
    <property type="molecule type" value="Genomic_DNA"/>
</dbReference>
<dbReference type="NCBIfam" id="TIGR01637">
    <property type="entry name" value="phage_arpU"/>
    <property type="match status" value="1"/>
</dbReference>
<reference evidence="1 2" key="1">
    <citation type="submission" date="2017-11" db="EMBL/GenBank/DDBJ databases">
        <title>Comparitive Functional Genomics of Dry Heat Resistant strains isolated from the Viking Spacecraft.</title>
        <authorList>
            <person name="Seuylemezian A."/>
            <person name="Cooper K."/>
            <person name="Vaishampayan P."/>
        </authorList>
    </citation>
    <scope>NUCLEOTIDE SEQUENCE [LARGE SCALE GENOMIC DNA]</scope>
    <source>
        <strain evidence="1 2">V1-29</strain>
    </source>
</reference>
<accession>A0A2N5M8M5</accession>
<evidence type="ECO:0000313" key="1">
    <source>
        <dbReference type="EMBL" id="PLT30709.1"/>
    </source>
</evidence>
<organism evidence="1 2">
    <name type="scientific">Peribacillus deserti</name>
    <dbReference type="NCBI Taxonomy" id="673318"/>
    <lineage>
        <taxon>Bacteria</taxon>
        <taxon>Bacillati</taxon>
        <taxon>Bacillota</taxon>
        <taxon>Bacilli</taxon>
        <taxon>Bacillales</taxon>
        <taxon>Bacillaceae</taxon>
        <taxon>Peribacillus</taxon>
    </lineage>
</organism>
<dbReference type="InterPro" id="IPR006524">
    <property type="entry name" value="ArpU-like"/>
</dbReference>
<comment type="caution">
    <text evidence="1">The sequence shown here is derived from an EMBL/GenBank/DDBJ whole genome shotgun (WGS) entry which is preliminary data.</text>
</comment>
<dbReference type="AlphaFoldDB" id="A0A2N5M8M5"/>
<name>A0A2N5M8M5_9BACI</name>
<evidence type="ECO:0000313" key="2">
    <source>
        <dbReference type="Proteomes" id="UP000234748"/>
    </source>
</evidence>
<gene>
    <name evidence="1" type="ORF">CUU66_06015</name>
</gene>